<dbReference type="EMBL" id="UEYP01000003">
    <property type="protein sequence ID" value="SSC66998.1"/>
    <property type="molecule type" value="Genomic_DNA"/>
</dbReference>
<keyword evidence="1" id="KW-0812">Transmembrane</keyword>
<organism evidence="3 4">
    <name type="scientific">Ciceribacter selenitireducens ATCC BAA-1503</name>
    <dbReference type="NCBI Taxonomy" id="1336235"/>
    <lineage>
        <taxon>Bacteria</taxon>
        <taxon>Pseudomonadati</taxon>
        <taxon>Pseudomonadota</taxon>
        <taxon>Alphaproteobacteria</taxon>
        <taxon>Hyphomicrobiales</taxon>
        <taxon>Rhizobiaceae</taxon>
        <taxon>Ciceribacter</taxon>
    </lineage>
</organism>
<dbReference type="NCBIfam" id="NF033664">
    <property type="entry name" value="PACE_transport"/>
    <property type="match status" value="1"/>
</dbReference>
<feature type="transmembrane region" description="Helical" evidence="1">
    <location>
        <begin position="37"/>
        <end position="55"/>
    </location>
</feature>
<dbReference type="STRING" id="1336235.GCA_000518785_02231"/>
<name>A0A376AGS4_9HYPH</name>
<dbReference type="InterPro" id="IPR058208">
    <property type="entry name" value="PACE"/>
</dbReference>
<protein>
    <recommendedName>
        <fullName evidence="2">Chlorhexidine efflux transporter domain-containing protein</fullName>
    </recommendedName>
</protein>
<feature type="transmembrane region" description="Helical" evidence="1">
    <location>
        <begin position="12"/>
        <end position="31"/>
    </location>
</feature>
<evidence type="ECO:0000313" key="3">
    <source>
        <dbReference type="EMBL" id="SSC66998.1"/>
    </source>
</evidence>
<proteinExistence type="predicted"/>
<gene>
    <name evidence="3" type="ORF">RHIZ70_2706</name>
</gene>
<dbReference type="AlphaFoldDB" id="A0A376AGS4"/>
<evidence type="ECO:0000313" key="4">
    <source>
        <dbReference type="Proteomes" id="UP000254764"/>
    </source>
</evidence>
<reference evidence="4" key="1">
    <citation type="submission" date="2018-07" db="EMBL/GenBank/DDBJ databases">
        <authorList>
            <person name="Peiro R."/>
            <person name="Begona"/>
            <person name="Cbmso G."/>
            <person name="Lopez M."/>
            <person name="Gonzalez S."/>
        </authorList>
    </citation>
    <scope>NUCLEOTIDE SEQUENCE [LARGE SCALE GENOMIC DNA]</scope>
</reference>
<dbReference type="RefSeq" id="WP_115669692.1">
    <property type="nucleotide sequence ID" value="NZ_UEYP01000003.1"/>
</dbReference>
<feature type="domain" description="Chlorhexidine efflux transporter" evidence="2">
    <location>
        <begin position="72"/>
        <end position="134"/>
    </location>
</feature>
<sequence>MRTTRDRIRHAISFELLALGIVVPLGAFVFSLPLSDIGVVSVGSATIAMLWNYVYNIGFDRAMERLAGSTLKTVPIRVLHAVLFEAGLLLVLAPFIAWYLGVGLWHAVVMDLSFALFYMVYAFVFNWGYDRLFPIPEWQAPQGRVAN</sequence>
<evidence type="ECO:0000259" key="2">
    <source>
        <dbReference type="Pfam" id="PF05232"/>
    </source>
</evidence>
<dbReference type="Pfam" id="PF05232">
    <property type="entry name" value="BTP"/>
    <property type="match status" value="2"/>
</dbReference>
<feature type="transmembrane region" description="Helical" evidence="1">
    <location>
        <begin position="104"/>
        <end position="124"/>
    </location>
</feature>
<accession>A0A376AGS4</accession>
<feature type="domain" description="Chlorhexidine efflux transporter" evidence="2">
    <location>
        <begin position="2"/>
        <end position="65"/>
    </location>
</feature>
<dbReference type="Proteomes" id="UP000254764">
    <property type="component" value="Unassembled WGS sequence"/>
</dbReference>
<dbReference type="OrthoDB" id="1631120at2"/>
<evidence type="ECO:0000256" key="1">
    <source>
        <dbReference type="SAM" id="Phobius"/>
    </source>
</evidence>
<feature type="transmembrane region" description="Helical" evidence="1">
    <location>
        <begin position="76"/>
        <end position="98"/>
    </location>
</feature>
<keyword evidence="1" id="KW-1133">Transmembrane helix</keyword>
<keyword evidence="1" id="KW-0472">Membrane</keyword>
<keyword evidence="4" id="KW-1185">Reference proteome</keyword>
<dbReference type="InterPro" id="IPR007896">
    <property type="entry name" value="BTP_bacteria"/>
</dbReference>